<evidence type="ECO:0000256" key="2">
    <source>
        <dbReference type="ARBA" id="ARBA00022801"/>
    </source>
</evidence>
<dbReference type="InterPro" id="IPR000917">
    <property type="entry name" value="Sulfatase_N"/>
</dbReference>
<dbReference type="PANTHER" id="PTHR42693:SF53">
    <property type="entry name" value="ENDO-4-O-SULFATASE"/>
    <property type="match status" value="1"/>
</dbReference>
<evidence type="ECO:0000313" key="4">
    <source>
        <dbReference type="EMBL" id="EEF63397.1"/>
    </source>
</evidence>
<dbReference type="PANTHER" id="PTHR42693">
    <property type="entry name" value="ARYLSULFATASE FAMILY MEMBER"/>
    <property type="match status" value="1"/>
</dbReference>
<comment type="caution">
    <text evidence="4">The sequence shown here is derived from an EMBL/GenBank/DDBJ whole genome shotgun (WGS) entry which is preliminary data.</text>
</comment>
<evidence type="ECO:0000259" key="3">
    <source>
        <dbReference type="Pfam" id="PF00884"/>
    </source>
</evidence>
<keyword evidence="5" id="KW-1185">Reference proteome</keyword>
<evidence type="ECO:0000256" key="1">
    <source>
        <dbReference type="ARBA" id="ARBA00008779"/>
    </source>
</evidence>
<dbReference type="AlphaFoldDB" id="B9XA56"/>
<dbReference type="Proteomes" id="UP000003688">
    <property type="component" value="Unassembled WGS sequence"/>
</dbReference>
<dbReference type="Gene3D" id="3.40.720.10">
    <property type="entry name" value="Alkaline Phosphatase, subunit A"/>
    <property type="match status" value="1"/>
</dbReference>
<comment type="similarity">
    <text evidence="1">Belongs to the sulfatase family.</text>
</comment>
<dbReference type="InterPro" id="IPR017850">
    <property type="entry name" value="Alkaline_phosphatase_core_sf"/>
</dbReference>
<dbReference type="InterPro" id="IPR050738">
    <property type="entry name" value="Sulfatase"/>
</dbReference>
<name>B9XA56_PEDPL</name>
<dbReference type="GO" id="GO:0004065">
    <property type="term" value="F:arylsulfatase activity"/>
    <property type="evidence" value="ECO:0007669"/>
    <property type="project" value="TreeGrafter"/>
</dbReference>
<dbReference type="Pfam" id="PF00884">
    <property type="entry name" value="Sulfatase"/>
    <property type="match status" value="1"/>
</dbReference>
<dbReference type="Gene3D" id="3.30.1120.10">
    <property type="match status" value="1"/>
</dbReference>
<sequence length="270" mass="30003">MATYAAMVENLDNGVGDILDALKQKGVEQNTLVIFFSDNGACAEPIEPNWYNVPSRTRDGRPIAVGNNNHSIFAGPDNAWQSYGLPWANVSDTPFVLYKHFTHEGGIASPFIARWPAGIKHSGTVSAQLAHVTDIVPTLVEMAGAKHPNNYEGRSIQPLEGNSLIPIFEGEKRPHPSPIFWEHEGNRAVRLQQWKLLAHQGHEWELYDTMTDRTEQNNLASTHTAKVKEMAALYDAWAKRCNVLPFSQLPRERPIIPTSVTNTASQSVSK</sequence>
<dbReference type="SUPFAM" id="SSF53649">
    <property type="entry name" value="Alkaline phosphatase-like"/>
    <property type="match status" value="1"/>
</dbReference>
<evidence type="ECO:0000313" key="5">
    <source>
        <dbReference type="Proteomes" id="UP000003688"/>
    </source>
</evidence>
<feature type="domain" description="Sulfatase N-terminal" evidence="3">
    <location>
        <begin position="1"/>
        <end position="144"/>
    </location>
</feature>
<reference evidence="4 5" key="1">
    <citation type="journal article" date="2011" name="J. Bacteriol.">
        <title>Genome sequence of 'Pedosphaera parvula' Ellin514, an aerobic Verrucomicrobial isolate from pasture soil.</title>
        <authorList>
            <person name="Kant R."/>
            <person name="van Passel M.W."/>
            <person name="Sangwan P."/>
            <person name="Palva A."/>
            <person name="Lucas S."/>
            <person name="Copeland A."/>
            <person name="Lapidus A."/>
            <person name="Glavina Del Rio T."/>
            <person name="Dalin E."/>
            <person name="Tice H."/>
            <person name="Bruce D."/>
            <person name="Goodwin L."/>
            <person name="Pitluck S."/>
            <person name="Chertkov O."/>
            <person name="Larimer F.W."/>
            <person name="Land M.L."/>
            <person name="Hauser L."/>
            <person name="Brettin T.S."/>
            <person name="Detter J.C."/>
            <person name="Han S."/>
            <person name="de Vos W.M."/>
            <person name="Janssen P.H."/>
            <person name="Smidt H."/>
        </authorList>
    </citation>
    <scope>NUCLEOTIDE SEQUENCE [LARGE SCALE GENOMIC DNA]</scope>
    <source>
        <strain evidence="4 5">Ellin514</strain>
    </source>
</reference>
<dbReference type="EMBL" id="ABOX02000001">
    <property type="protein sequence ID" value="EEF63397.1"/>
    <property type="molecule type" value="Genomic_DNA"/>
</dbReference>
<proteinExistence type="inferred from homology"/>
<organism evidence="4 5">
    <name type="scientific">Pedosphaera parvula (strain Ellin514)</name>
    <dbReference type="NCBI Taxonomy" id="320771"/>
    <lineage>
        <taxon>Bacteria</taxon>
        <taxon>Pseudomonadati</taxon>
        <taxon>Verrucomicrobiota</taxon>
        <taxon>Pedosphaerae</taxon>
        <taxon>Pedosphaerales</taxon>
        <taxon>Pedosphaeraceae</taxon>
        <taxon>Pedosphaera</taxon>
    </lineage>
</organism>
<protein>
    <submittedName>
        <fullName evidence="4">Sulfatase</fullName>
    </submittedName>
</protein>
<gene>
    <name evidence="4" type="ORF">Cflav_PD6032</name>
</gene>
<dbReference type="STRING" id="320771.Cflav_PD6032"/>
<keyword evidence="2" id="KW-0378">Hydrolase</keyword>
<accession>B9XA56</accession>